<evidence type="ECO:0000259" key="1">
    <source>
        <dbReference type="Pfam" id="PF00534"/>
    </source>
</evidence>
<evidence type="ECO:0000313" key="3">
    <source>
        <dbReference type="EMBL" id="AJC88178.1"/>
    </source>
</evidence>
<dbReference type="GO" id="GO:0102335">
    <property type="term" value="F:N,N'-diacetylbacillosaminyl-diphospho-undecaprenol alpha-1,3-N-acetylgalactosaminyltransferase activity"/>
    <property type="evidence" value="ECO:0007669"/>
    <property type="project" value="UniProtKB-EC"/>
</dbReference>
<reference evidence="3 4" key="1">
    <citation type="journal article" date="2014" name="Genome Biol. Evol.">
        <title>Comparative Genomics of the Campylobacter lari Group.</title>
        <authorList>
            <person name="Miller W.G."/>
            <person name="Yee E."/>
            <person name="Chapman M.H."/>
            <person name="Smith T.P."/>
            <person name="Bono J.L."/>
            <person name="Huynh S."/>
            <person name="Parker C.T."/>
            <person name="Vandamme P."/>
            <person name="Luong K."/>
            <person name="Korlach J."/>
        </authorList>
    </citation>
    <scope>NUCLEOTIDE SEQUENCE [LARGE SCALE GENOMIC DNA]</scope>
    <source>
        <strain evidence="3 4">NCTC 12927</strain>
    </source>
</reference>
<evidence type="ECO:0000313" key="4">
    <source>
        <dbReference type="Proteomes" id="UP000031163"/>
    </source>
</evidence>
<dbReference type="RefSeq" id="WP_039650728.1">
    <property type="nucleotide sequence ID" value="NZ_CP007770.1"/>
</dbReference>
<name>A0A0A8H205_9BACT</name>
<dbReference type="Gene3D" id="3.40.50.2000">
    <property type="entry name" value="Glycogen Phosphorylase B"/>
    <property type="match status" value="2"/>
</dbReference>
<dbReference type="Pfam" id="PF13439">
    <property type="entry name" value="Glyco_transf_4"/>
    <property type="match status" value="1"/>
</dbReference>
<dbReference type="SUPFAM" id="SSF53756">
    <property type="entry name" value="UDP-Glycosyltransferase/glycogen phosphorylase"/>
    <property type="match status" value="1"/>
</dbReference>
<dbReference type="AlphaFoldDB" id="A0A0A8H205"/>
<keyword evidence="3" id="KW-0808">Transferase</keyword>
<protein>
    <submittedName>
        <fullName evidence="3">N, N'-diacetylbacillosaminyl-diphospho-undecaprenol alpha-1,3-N-acetylgalactosaminyltransferase</fullName>
        <ecNumber evidence="3">2.4.1.290</ecNumber>
    </submittedName>
</protein>
<dbReference type="CDD" id="cd03808">
    <property type="entry name" value="GT4_CapM-like"/>
    <property type="match status" value="1"/>
</dbReference>
<feature type="domain" description="Glycosyltransferase subfamily 4-like N-terminal" evidence="2">
    <location>
        <begin position="19"/>
        <end position="171"/>
    </location>
</feature>
<dbReference type="PANTHER" id="PTHR12526">
    <property type="entry name" value="GLYCOSYLTRANSFERASE"/>
    <property type="match status" value="1"/>
</dbReference>
<dbReference type="STRING" id="1031564.CINS_1219"/>
<dbReference type="InterPro" id="IPR028098">
    <property type="entry name" value="Glyco_trans_4-like_N"/>
</dbReference>
<sequence>MRIGILTHSAMSVYYFRLALIKALIKRNHEVFIITPKDDFSLELAKQGYNICHYELARSSVNPFVVLKNLLSLKNTLKKLNLDFLQTSAHKSNTTGIIAAKMAGIKHTFGLVEGLGSFYIDDDFKSKLVRLGINFLYKISFKLANGFIFVNESNALFMENLGLKQNKIKIIKSVGVNLKQYLPLQISPEEKTLFLNEFNMPQKPIILMISRALWHKGIKEFYEAALILKEKANFVLVGGRDDNKSCAPLEFLNSKEVFYLGARKDITKLLNLCDIFVLPSYKEGYPRTVLEAMACKKACVVSDAEGCIEAVENAIDGLICKCKDSKDLAEKIQILLEDPTLKDTLAQNAFLKAQNYNEDDIALRYIEFYKGFVNV</sequence>
<dbReference type="PANTHER" id="PTHR12526:SF638">
    <property type="entry name" value="SPORE COAT PROTEIN SA"/>
    <property type="match status" value="1"/>
</dbReference>
<dbReference type="HOGENOM" id="CLU_009583_8_1_7"/>
<accession>A0A0A8H205</accession>
<organism evidence="3 4">
    <name type="scientific">Campylobacter insulaenigrae NCTC 12927</name>
    <dbReference type="NCBI Taxonomy" id="1031564"/>
    <lineage>
        <taxon>Bacteria</taxon>
        <taxon>Pseudomonadati</taxon>
        <taxon>Campylobacterota</taxon>
        <taxon>Epsilonproteobacteria</taxon>
        <taxon>Campylobacterales</taxon>
        <taxon>Campylobacteraceae</taxon>
        <taxon>Campylobacter</taxon>
    </lineage>
</organism>
<dbReference type="EMBL" id="CP007770">
    <property type="protein sequence ID" value="AJC88178.1"/>
    <property type="molecule type" value="Genomic_DNA"/>
</dbReference>
<keyword evidence="3" id="KW-0328">Glycosyltransferase</keyword>
<evidence type="ECO:0000259" key="2">
    <source>
        <dbReference type="Pfam" id="PF13439"/>
    </source>
</evidence>
<proteinExistence type="predicted"/>
<gene>
    <name evidence="3" type="primary">pglA</name>
    <name evidence="3" type="ORF">CINS_1219</name>
</gene>
<dbReference type="InterPro" id="IPR001296">
    <property type="entry name" value="Glyco_trans_1"/>
</dbReference>
<dbReference type="Proteomes" id="UP000031163">
    <property type="component" value="Chromosome"/>
</dbReference>
<feature type="domain" description="Glycosyl transferase family 1" evidence="1">
    <location>
        <begin position="201"/>
        <end position="349"/>
    </location>
</feature>
<dbReference type="Pfam" id="PF00534">
    <property type="entry name" value="Glycos_transf_1"/>
    <property type="match status" value="1"/>
</dbReference>
<dbReference type="EC" id="2.4.1.290" evidence="3"/>
<dbReference type="GeneID" id="74432003"/>
<dbReference type="KEGG" id="cis:CINS_1219"/>